<keyword evidence="3" id="KW-1185">Reference proteome</keyword>
<dbReference type="PANTHER" id="PTHR43736">
    <property type="entry name" value="ADP-RIBOSE PYROPHOSPHATASE"/>
    <property type="match status" value="1"/>
</dbReference>
<accession>A0A1H2X0T9</accession>
<dbReference type="Gene3D" id="3.90.79.10">
    <property type="entry name" value="Nucleoside Triphosphate Pyrophosphohydrolase"/>
    <property type="match status" value="1"/>
</dbReference>
<evidence type="ECO:0000259" key="1">
    <source>
        <dbReference type="PROSITE" id="PS51462"/>
    </source>
</evidence>
<dbReference type="InterPro" id="IPR000086">
    <property type="entry name" value="NUDIX_hydrolase_dom"/>
</dbReference>
<evidence type="ECO:0000313" key="3">
    <source>
        <dbReference type="Proteomes" id="UP000198500"/>
    </source>
</evidence>
<dbReference type="PANTHER" id="PTHR43736:SF1">
    <property type="entry name" value="DIHYDRONEOPTERIN TRIPHOSPHATE DIPHOSPHATASE"/>
    <property type="match status" value="1"/>
</dbReference>
<dbReference type="Proteomes" id="UP000198500">
    <property type="component" value="Unassembled WGS sequence"/>
</dbReference>
<protein>
    <submittedName>
        <fullName evidence="2">NUDIX domain-containing protein</fullName>
    </submittedName>
</protein>
<dbReference type="SUPFAM" id="SSF55811">
    <property type="entry name" value="Nudix"/>
    <property type="match status" value="1"/>
</dbReference>
<proteinExistence type="predicted"/>
<reference evidence="2 3" key="1">
    <citation type="submission" date="2016-10" db="EMBL/GenBank/DDBJ databases">
        <authorList>
            <person name="de Groot N.N."/>
        </authorList>
    </citation>
    <scope>NUCLEOTIDE SEQUENCE [LARGE SCALE GENOMIC DNA]</scope>
    <source>
        <strain evidence="2 3">DSM 19219</strain>
    </source>
</reference>
<evidence type="ECO:0000313" key="2">
    <source>
        <dbReference type="EMBL" id="SDW86513.1"/>
    </source>
</evidence>
<gene>
    <name evidence="2" type="ORF">SAMN05443545_10372</name>
</gene>
<dbReference type="PROSITE" id="PS51462">
    <property type="entry name" value="NUDIX"/>
    <property type="match status" value="1"/>
</dbReference>
<dbReference type="STRING" id="574349.SAMN05443545_10372"/>
<sequence length="122" mass="13788">MFLGGKIPLLLNERDEWELPGGKLDVDESPEVCVAREVKEELSADVKVVEILDSWTYTIYKGVHVFIVTYLVEGLSGAENSMTVSCEHKQLKMFYPDEISSLNMPQGYKNSIFKAISTREDP</sequence>
<dbReference type="GO" id="GO:0003824">
    <property type="term" value="F:catalytic activity"/>
    <property type="evidence" value="ECO:0007669"/>
    <property type="project" value="UniProtKB-ARBA"/>
</dbReference>
<organism evidence="2 3">
    <name type="scientific">Aidingimonas halophila</name>
    <dbReference type="NCBI Taxonomy" id="574349"/>
    <lineage>
        <taxon>Bacteria</taxon>
        <taxon>Pseudomonadati</taxon>
        <taxon>Pseudomonadota</taxon>
        <taxon>Gammaproteobacteria</taxon>
        <taxon>Oceanospirillales</taxon>
        <taxon>Halomonadaceae</taxon>
        <taxon>Aidingimonas</taxon>
    </lineage>
</organism>
<dbReference type="EMBL" id="FNNI01000003">
    <property type="protein sequence ID" value="SDW86513.1"/>
    <property type="molecule type" value="Genomic_DNA"/>
</dbReference>
<feature type="domain" description="Nudix hydrolase" evidence="1">
    <location>
        <begin position="1"/>
        <end position="118"/>
    </location>
</feature>
<name>A0A1H2X0T9_9GAMM</name>
<dbReference type="Pfam" id="PF00293">
    <property type="entry name" value="NUDIX"/>
    <property type="match status" value="1"/>
</dbReference>
<dbReference type="InterPro" id="IPR015797">
    <property type="entry name" value="NUDIX_hydrolase-like_dom_sf"/>
</dbReference>
<dbReference type="AlphaFoldDB" id="A0A1H2X0T9"/>